<evidence type="ECO:0008006" key="3">
    <source>
        <dbReference type="Google" id="ProtNLM"/>
    </source>
</evidence>
<gene>
    <name evidence="1" type="ORF">CRV06_02365</name>
</gene>
<dbReference type="Proteomes" id="UP000290191">
    <property type="component" value="Unassembled WGS sequence"/>
</dbReference>
<dbReference type="OrthoDB" id="9810361at2"/>
<protein>
    <recommendedName>
        <fullName evidence="3">Zinc/iron-chelating domain-containing protein</fullName>
    </recommendedName>
</protein>
<dbReference type="Pfam" id="PF03692">
    <property type="entry name" value="CxxCxxCC"/>
    <property type="match status" value="1"/>
</dbReference>
<keyword evidence="2" id="KW-1185">Reference proteome</keyword>
<comment type="caution">
    <text evidence="1">The sequence shown here is derived from an EMBL/GenBank/DDBJ whole genome shotgun (WGS) entry which is preliminary data.</text>
</comment>
<dbReference type="EMBL" id="PDKO01000001">
    <property type="protein sequence ID" value="RXJ64818.1"/>
    <property type="molecule type" value="Genomic_DNA"/>
</dbReference>
<dbReference type="InterPro" id="IPR005358">
    <property type="entry name" value="Puta_zinc/iron-chelating_dom"/>
</dbReference>
<dbReference type="STRING" id="877500.GCA_000935065_02214"/>
<proteinExistence type="predicted"/>
<name>A0A4V1LQI5_9BACT</name>
<accession>A0A4V1LQI5</accession>
<evidence type="ECO:0000313" key="1">
    <source>
        <dbReference type="EMBL" id="RXJ64818.1"/>
    </source>
</evidence>
<evidence type="ECO:0000313" key="2">
    <source>
        <dbReference type="Proteomes" id="UP000290191"/>
    </source>
</evidence>
<sequence length="196" mass="22870">MRGSVFINIKKAGTQYFTSCDECSKDCCSAPKVIFAPLILEDFEHVYENFLIQFAYIGEELRILMVINDGSSSCVYYVNNRCQIYEQRPPACRMFPISPYFDQFFINMDCEALNTKKQGELICKEDMFNEKFFHPRVDNFIEKLDKTKNFLNTIENSLVPSIVIAGLQLYNYNGDLENTHINMHKKSLKHIKTFSF</sequence>
<dbReference type="AlphaFoldDB" id="A0A4V1LQI5"/>
<reference evidence="1 2" key="1">
    <citation type="submission" date="2017-10" db="EMBL/GenBank/DDBJ databases">
        <title>Genomics of the genus Arcobacter.</title>
        <authorList>
            <person name="Perez-Cataluna A."/>
            <person name="Figueras M.J."/>
        </authorList>
    </citation>
    <scope>NUCLEOTIDE SEQUENCE [LARGE SCALE GENOMIC DNA]</scope>
    <source>
        <strain evidence="1 2">DSM 24636</strain>
    </source>
</reference>
<organism evidence="1 2">
    <name type="scientific">Halarcobacter anaerophilus</name>
    <dbReference type="NCBI Taxonomy" id="877500"/>
    <lineage>
        <taxon>Bacteria</taxon>
        <taxon>Pseudomonadati</taxon>
        <taxon>Campylobacterota</taxon>
        <taxon>Epsilonproteobacteria</taxon>
        <taxon>Campylobacterales</taxon>
        <taxon>Arcobacteraceae</taxon>
        <taxon>Halarcobacter</taxon>
    </lineage>
</organism>